<dbReference type="Proteomes" id="UP000288429">
    <property type="component" value="Unassembled WGS sequence"/>
</dbReference>
<evidence type="ECO:0000313" key="2">
    <source>
        <dbReference type="EMBL" id="RSL79576.1"/>
    </source>
</evidence>
<evidence type="ECO:0000256" key="1">
    <source>
        <dbReference type="SAM" id="MobiDB-lite"/>
    </source>
</evidence>
<comment type="caution">
    <text evidence="2">The sequence shown here is derived from an EMBL/GenBank/DDBJ whole genome shotgun (WGS) entry which is preliminary data.</text>
</comment>
<evidence type="ECO:0000313" key="3">
    <source>
        <dbReference type="Proteomes" id="UP000288429"/>
    </source>
</evidence>
<name>A0A428RPT4_9HYPO</name>
<feature type="region of interest" description="Disordered" evidence="1">
    <location>
        <begin position="82"/>
        <end position="104"/>
    </location>
</feature>
<sequence>MTAPTRSAQFHTEKGTALSSAISGRKDELLSDSVPAHSPSKTRKRKADSDLRHPQQQRAYYDDRPRISYDFQALSQVPITSSNANEEDATFSPSTPTSQSPSTLSLDDVIRQHRKRLYIHPLQWTSQHLHILGCQFVTRSRTPRPPLEEITSSDPNEDLRPQQTVGVSPNAIKAIKALKSLRSEFNNKKGRIWAIDDLMAAYGFAHRPRLSYSGHDLLPFGYGTRAVASLKVDRVFSHSSAFAAYLDLDRIDLLRTDTVYTNWHRKLFEKWPDNEPVKRILEAKLRRIQPSTQQYDPFILAVLVALAQERRRSCLTCNAAETPSAVLKPDSNTRLSRHVIDPMASSMQ</sequence>
<dbReference type="EMBL" id="NIZV01000890">
    <property type="protein sequence ID" value="RSL79576.1"/>
    <property type="molecule type" value="Genomic_DNA"/>
</dbReference>
<feature type="region of interest" description="Disordered" evidence="1">
    <location>
        <begin position="1"/>
        <end position="65"/>
    </location>
</feature>
<gene>
    <name evidence="2" type="ORF">CDV31_017195</name>
</gene>
<feature type="region of interest" description="Disordered" evidence="1">
    <location>
        <begin position="142"/>
        <end position="163"/>
    </location>
</feature>
<dbReference type="AlphaFoldDB" id="A0A428RPT4"/>
<keyword evidence="3" id="KW-1185">Reference proteome</keyword>
<feature type="non-terminal residue" evidence="2">
    <location>
        <position position="348"/>
    </location>
</feature>
<feature type="compositionally biased region" description="Polar residues" evidence="1">
    <location>
        <begin position="1"/>
        <end position="10"/>
    </location>
</feature>
<proteinExistence type="predicted"/>
<accession>A0A428RPT4</accession>
<organism evidence="2 3">
    <name type="scientific">Fusarium ambrosium</name>
    <dbReference type="NCBI Taxonomy" id="131363"/>
    <lineage>
        <taxon>Eukaryota</taxon>
        <taxon>Fungi</taxon>
        <taxon>Dikarya</taxon>
        <taxon>Ascomycota</taxon>
        <taxon>Pezizomycotina</taxon>
        <taxon>Sordariomycetes</taxon>
        <taxon>Hypocreomycetidae</taxon>
        <taxon>Hypocreales</taxon>
        <taxon>Nectriaceae</taxon>
        <taxon>Fusarium</taxon>
        <taxon>Fusarium solani species complex</taxon>
    </lineage>
</organism>
<protein>
    <submittedName>
        <fullName evidence="2">Uncharacterized protein</fullName>
    </submittedName>
</protein>
<feature type="compositionally biased region" description="Low complexity" evidence="1">
    <location>
        <begin position="92"/>
        <end position="104"/>
    </location>
</feature>
<reference evidence="2 3" key="1">
    <citation type="submission" date="2017-06" db="EMBL/GenBank/DDBJ databases">
        <title>Cmopartive genomic analysis of Ambrosia Fusariam Clade fungi.</title>
        <authorList>
            <person name="Stajich J.E."/>
            <person name="Carrillo J."/>
            <person name="Kijimoto T."/>
            <person name="Eskalen A."/>
            <person name="O'Donnell K."/>
            <person name="Kasson M."/>
        </authorList>
    </citation>
    <scope>NUCLEOTIDE SEQUENCE [LARGE SCALE GENOMIC DNA]</scope>
    <source>
        <strain evidence="2 3">NRRL 20438</strain>
    </source>
</reference>